<dbReference type="SUPFAM" id="SSF48452">
    <property type="entry name" value="TPR-like"/>
    <property type="match status" value="1"/>
</dbReference>
<dbReference type="OrthoDB" id="2966407at2"/>
<sequence>MDSLKKQNLNNQLLKIDIELSEEENKSIQIFDFILQKFSIDGLDSNEKYFLEYLSLLPSSSIIIEDLILICGKDYVESNKIYFANVINSLEKKGFLQYENGRKSIQIHKILQDSILYSARDERNPFIMSSRYIAWLSGRLSDGYNNPKESFRFLKYAESILNSIKEEYRHSVYQPLLMLENEYLHLSAFFFIRDDNSELWKDLIKRSENYLGKEDIALAAMYNNLALSLKPKKAIEKIIVYLNKAVKIYYKNAGSYKDGDLLMFITILNNLAQAYLVKSDVDSAIKCFNKVSALRKKYYFYSDAQIGVGYTILSELYRTSKNFDKSEALIKEAIRYHNLIPIERRSNFLLSSYYSKLSEYSLLKNNIEDAIIHQQKCVEILEAQEIRNNHIVAMYQFLIDLYKVSNDYESVKKYKDKQNLIDCK</sequence>
<evidence type="ECO:0000313" key="2">
    <source>
        <dbReference type="Proteomes" id="UP000199450"/>
    </source>
</evidence>
<evidence type="ECO:0000313" key="1">
    <source>
        <dbReference type="EMBL" id="SEM65140.1"/>
    </source>
</evidence>
<dbReference type="Proteomes" id="UP000199450">
    <property type="component" value="Unassembled WGS sequence"/>
</dbReference>
<proteinExistence type="predicted"/>
<dbReference type="RefSeq" id="WP_090000203.1">
    <property type="nucleotide sequence ID" value="NZ_FOBV01000005.1"/>
</dbReference>
<name>A0A1H8A346_9FLAO</name>
<dbReference type="EMBL" id="FOBV01000005">
    <property type="protein sequence ID" value="SEM65140.1"/>
    <property type="molecule type" value="Genomic_DNA"/>
</dbReference>
<keyword evidence="2" id="KW-1185">Reference proteome</keyword>
<dbReference type="SMART" id="SM00028">
    <property type="entry name" value="TPR"/>
    <property type="match status" value="4"/>
</dbReference>
<reference evidence="2" key="1">
    <citation type="submission" date="2016-10" db="EMBL/GenBank/DDBJ databases">
        <authorList>
            <person name="Varghese N."/>
            <person name="Submissions S."/>
        </authorList>
    </citation>
    <scope>NUCLEOTIDE SEQUENCE [LARGE SCALE GENOMIC DNA]</scope>
    <source>
        <strain evidence="2">DSM 17453</strain>
    </source>
</reference>
<organism evidence="1 2">
    <name type="scientific">Chryseobacterium taichungense</name>
    <dbReference type="NCBI Taxonomy" id="295069"/>
    <lineage>
        <taxon>Bacteria</taxon>
        <taxon>Pseudomonadati</taxon>
        <taxon>Bacteroidota</taxon>
        <taxon>Flavobacteriia</taxon>
        <taxon>Flavobacteriales</taxon>
        <taxon>Weeksellaceae</taxon>
        <taxon>Chryseobacterium group</taxon>
        <taxon>Chryseobacterium</taxon>
    </lineage>
</organism>
<dbReference type="AlphaFoldDB" id="A0A1H8A346"/>
<dbReference type="InterPro" id="IPR011990">
    <property type="entry name" value="TPR-like_helical_dom_sf"/>
</dbReference>
<gene>
    <name evidence="1" type="ORF">SAMN05421856_10578</name>
</gene>
<dbReference type="Pfam" id="PF13181">
    <property type="entry name" value="TPR_8"/>
    <property type="match status" value="1"/>
</dbReference>
<protein>
    <submittedName>
        <fullName evidence="1">Tetratricopeptide repeat-containing protein</fullName>
    </submittedName>
</protein>
<dbReference type="InterPro" id="IPR019734">
    <property type="entry name" value="TPR_rpt"/>
</dbReference>
<accession>A0A1H8A346</accession>
<dbReference type="Gene3D" id="1.25.40.10">
    <property type="entry name" value="Tetratricopeptide repeat domain"/>
    <property type="match status" value="1"/>
</dbReference>